<gene>
    <name evidence="2" type="ORF">MW084_00685</name>
</gene>
<keyword evidence="1" id="KW-0472">Membrane</keyword>
<protein>
    <recommendedName>
        <fullName evidence="4">Holin-X, holin superfamily III</fullName>
    </recommendedName>
</protein>
<dbReference type="RefSeq" id="WP_158684294.1">
    <property type="nucleotide sequence ID" value="NZ_CP095474.1"/>
</dbReference>
<dbReference type="Proteomes" id="UP001056383">
    <property type="component" value="Chromosome"/>
</dbReference>
<organism evidence="2 3">
    <name type="scientific">Streptomyces sudanensis</name>
    <dbReference type="NCBI Taxonomy" id="436397"/>
    <lineage>
        <taxon>Bacteria</taxon>
        <taxon>Bacillati</taxon>
        <taxon>Actinomycetota</taxon>
        <taxon>Actinomycetes</taxon>
        <taxon>Kitasatosporales</taxon>
        <taxon>Streptomycetaceae</taxon>
        <taxon>Streptomyces</taxon>
    </lineage>
</organism>
<evidence type="ECO:0000256" key="1">
    <source>
        <dbReference type="SAM" id="Phobius"/>
    </source>
</evidence>
<evidence type="ECO:0008006" key="4">
    <source>
        <dbReference type="Google" id="ProtNLM"/>
    </source>
</evidence>
<name>A0ABY4TCF0_9ACTN</name>
<keyword evidence="3" id="KW-1185">Reference proteome</keyword>
<sequence>MSDSAERVVAVVVEEAMSVREELGGNVAEAVEGTRSGLSAIAAGGACGLLAALTAHSAVQERLARAWSPGAAAGVLALTYVSGASALFRYGQARLRRAREASREALETSRDAVVRTADELARG</sequence>
<dbReference type="EMBL" id="CP095474">
    <property type="protein sequence ID" value="URN14680.1"/>
    <property type="molecule type" value="Genomic_DNA"/>
</dbReference>
<dbReference type="InterPro" id="IPR009937">
    <property type="entry name" value="Phage_holin_3_6"/>
</dbReference>
<proteinExistence type="predicted"/>
<evidence type="ECO:0000313" key="3">
    <source>
        <dbReference type="Proteomes" id="UP001056383"/>
    </source>
</evidence>
<dbReference type="Pfam" id="PF07332">
    <property type="entry name" value="Phage_holin_3_6"/>
    <property type="match status" value="1"/>
</dbReference>
<evidence type="ECO:0000313" key="2">
    <source>
        <dbReference type="EMBL" id="URN14680.1"/>
    </source>
</evidence>
<keyword evidence="1" id="KW-1133">Transmembrane helix</keyword>
<feature type="transmembrane region" description="Helical" evidence="1">
    <location>
        <begin position="38"/>
        <end position="59"/>
    </location>
</feature>
<feature type="transmembrane region" description="Helical" evidence="1">
    <location>
        <begin position="71"/>
        <end position="90"/>
    </location>
</feature>
<accession>A0ABY4TCF0</accession>
<keyword evidence="1" id="KW-0812">Transmembrane</keyword>
<reference evidence="2" key="1">
    <citation type="submission" date="2022-04" db="EMBL/GenBank/DDBJ databases">
        <title>Systematic whole-genome sequencing reveals an unexpected diversity among actinomycetoma pathogens and provides insights into their antibacterial susceptibilities.</title>
        <authorList>
            <person name="Watson A.K."/>
            <person name="Kepplinger B."/>
            <person name="Bakhiet S.M."/>
            <person name="Mhmoud N.A."/>
            <person name="Chapman J."/>
            <person name="Allenby N."/>
            <person name="Mickiewicz K."/>
            <person name="Goodfellow M."/>
            <person name="Fahal A.H."/>
            <person name="Errington J."/>
        </authorList>
    </citation>
    <scope>NUCLEOTIDE SEQUENCE</scope>
    <source>
        <strain evidence="2">SD 504</strain>
    </source>
</reference>